<proteinExistence type="predicted"/>
<dbReference type="EMBL" id="VSSS01000100">
    <property type="protein sequence ID" value="TYL83911.1"/>
    <property type="molecule type" value="Genomic_DNA"/>
</dbReference>
<keyword evidence="2" id="KW-1185">Reference proteome</keyword>
<gene>
    <name evidence="1" type="ORF">FXB40_45775</name>
</gene>
<protein>
    <submittedName>
        <fullName evidence="1">Uncharacterized protein</fullName>
    </submittedName>
</protein>
<comment type="caution">
    <text evidence="1">The sequence shown here is derived from an EMBL/GenBank/DDBJ whole genome shotgun (WGS) entry which is preliminary data.</text>
</comment>
<dbReference type="AlphaFoldDB" id="A0A5D3JYS4"/>
<reference evidence="1 2" key="1">
    <citation type="submission" date="2019-08" db="EMBL/GenBank/DDBJ databases">
        <title>Bradyrhizobium hipponensis sp. nov., a rhizobium isolated from a Lupinus angustifolius root nodule in Tunisia.</title>
        <authorList>
            <person name="Off K."/>
            <person name="Rejili M."/>
            <person name="Mars M."/>
            <person name="Brachmann A."/>
            <person name="Marin M."/>
        </authorList>
    </citation>
    <scope>NUCLEOTIDE SEQUENCE [LARGE SCALE GENOMIC DNA]</scope>
    <source>
        <strain evidence="1 2">CTAW71</strain>
    </source>
</reference>
<name>A0A5D3JYS4_9BRAD</name>
<accession>A0A5D3JYS4</accession>
<evidence type="ECO:0000313" key="2">
    <source>
        <dbReference type="Proteomes" id="UP000324758"/>
    </source>
</evidence>
<sequence>MPMLKLTTSLTERLTQMASVARSRAETTPPGPKREALLKAARVSENALHIQQWLRSPGLRTPT</sequence>
<evidence type="ECO:0000313" key="1">
    <source>
        <dbReference type="EMBL" id="TYL83911.1"/>
    </source>
</evidence>
<dbReference type="Proteomes" id="UP000324758">
    <property type="component" value="Unassembled WGS sequence"/>
</dbReference>
<organism evidence="1 2">
    <name type="scientific">Bradyrhizobium rifense</name>
    <dbReference type="NCBI Taxonomy" id="515499"/>
    <lineage>
        <taxon>Bacteria</taxon>
        <taxon>Pseudomonadati</taxon>
        <taxon>Pseudomonadota</taxon>
        <taxon>Alphaproteobacteria</taxon>
        <taxon>Hyphomicrobiales</taxon>
        <taxon>Nitrobacteraceae</taxon>
        <taxon>Bradyrhizobium</taxon>
    </lineage>
</organism>
<dbReference type="OrthoDB" id="8128823at2"/>